<keyword evidence="4" id="KW-1185">Reference proteome</keyword>
<reference evidence="3 4" key="1">
    <citation type="journal article" date="2019" name="Int. J. Syst. Evol. Microbiol.">
        <title>The Global Catalogue of Microorganisms (GCM) 10K type strain sequencing project: providing services to taxonomists for standard genome sequencing and annotation.</title>
        <authorList>
            <consortium name="The Broad Institute Genomics Platform"/>
            <consortium name="The Broad Institute Genome Sequencing Center for Infectious Disease"/>
            <person name="Wu L."/>
            <person name="Ma J."/>
        </authorList>
    </citation>
    <scope>NUCLEOTIDE SEQUENCE [LARGE SCALE GENOMIC DNA]</scope>
    <source>
        <strain evidence="3 4">JCM 16083</strain>
    </source>
</reference>
<evidence type="ECO:0000313" key="4">
    <source>
        <dbReference type="Proteomes" id="UP001501126"/>
    </source>
</evidence>
<evidence type="ECO:0000313" key="3">
    <source>
        <dbReference type="EMBL" id="GAA0876897.1"/>
    </source>
</evidence>
<sequence length="373" mass="40657">MTKLGSNFLFLFVFLSFISVGQLYTTTMYNLEDLCKDVISWPGMEVIDVEYSGSANAIGFFKANGSNVLLEEGIILTTGTVLDEEINSMRRGPHGPNDEEMSGIDNGTGGHEVFEFLTEATTYNAAVLQLTFIATDTILPLQYVFGSEEYPTYVCSQFNDVFGILLEGPGYLGKENIALIPGKNIPVSINAVNSGEVGETLNSNASFCSEVDPDWQENVVFYRENGDGSTYPYSVNAGFLQYNGLSNVLSTDAALVIGEEYVLTIAIADVGDGVYDSGLFIRTNTIETAGTRENSQDIKVAVYPNPGNGEFTVLLKGVQNSSYAIIDASGRVIQTGSLFEGQNKIDFMQKEKGVYYLEVSTSTDRFVERIVVN</sequence>
<organism evidence="3 4">
    <name type="scientific">Wandonia haliotis</name>
    <dbReference type="NCBI Taxonomy" id="574963"/>
    <lineage>
        <taxon>Bacteria</taxon>
        <taxon>Pseudomonadati</taxon>
        <taxon>Bacteroidota</taxon>
        <taxon>Flavobacteriia</taxon>
        <taxon>Flavobacteriales</taxon>
        <taxon>Crocinitomicaceae</taxon>
        <taxon>Wandonia</taxon>
    </lineage>
</organism>
<dbReference type="NCBIfam" id="NF038133">
    <property type="entry name" value="choice_anch_L"/>
    <property type="match status" value="1"/>
</dbReference>
<dbReference type="Pfam" id="PF18962">
    <property type="entry name" value="Por_Secre_tail"/>
    <property type="match status" value="1"/>
</dbReference>
<dbReference type="InterPro" id="IPR049804">
    <property type="entry name" value="Choice_anch_L"/>
</dbReference>
<dbReference type="InterPro" id="IPR026444">
    <property type="entry name" value="Secre_tail"/>
</dbReference>
<feature type="domain" description="Secretion system C-terminal sorting" evidence="2">
    <location>
        <begin position="302"/>
        <end position="372"/>
    </location>
</feature>
<keyword evidence="1" id="KW-0732">Signal</keyword>
<evidence type="ECO:0000259" key="2">
    <source>
        <dbReference type="Pfam" id="PF18962"/>
    </source>
</evidence>
<proteinExistence type="predicted"/>
<evidence type="ECO:0000256" key="1">
    <source>
        <dbReference type="ARBA" id="ARBA00022729"/>
    </source>
</evidence>
<gene>
    <name evidence="3" type="ORF">GCM10009118_33070</name>
</gene>
<dbReference type="NCBIfam" id="TIGR04183">
    <property type="entry name" value="Por_Secre_tail"/>
    <property type="match status" value="1"/>
</dbReference>
<name>A0ABN1MVF8_9FLAO</name>
<dbReference type="EMBL" id="BAAAFH010000022">
    <property type="protein sequence ID" value="GAA0876897.1"/>
    <property type="molecule type" value="Genomic_DNA"/>
</dbReference>
<dbReference type="RefSeq" id="WP_343790674.1">
    <property type="nucleotide sequence ID" value="NZ_BAAAFH010000022.1"/>
</dbReference>
<accession>A0ABN1MVF8</accession>
<comment type="caution">
    <text evidence="3">The sequence shown here is derived from an EMBL/GenBank/DDBJ whole genome shotgun (WGS) entry which is preliminary data.</text>
</comment>
<dbReference type="Proteomes" id="UP001501126">
    <property type="component" value="Unassembled WGS sequence"/>
</dbReference>
<protein>
    <recommendedName>
        <fullName evidence="2">Secretion system C-terminal sorting domain-containing protein</fullName>
    </recommendedName>
</protein>